<comment type="caution">
    <text evidence="1">The sequence shown here is derived from an EMBL/GenBank/DDBJ whole genome shotgun (WGS) entry which is preliminary data.</text>
</comment>
<accession>A0ACB5S183</accession>
<gene>
    <name evidence="1" type="primary">g9608</name>
    <name evidence="1" type="ORF">NpPPO83_00009608</name>
</gene>
<name>A0ACB5S183_9PEZI</name>
<keyword evidence="2" id="KW-1185">Reference proteome</keyword>
<reference evidence="1" key="1">
    <citation type="submission" date="2024-09" db="EMBL/GenBank/DDBJ databases">
        <title>Draft Genome Sequences of Neofusicoccum parvum.</title>
        <authorList>
            <person name="Ashida A."/>
            <person name="Camagna M."/>
            <person name="Tanaka A."/>
            <person name="Takemoto D."/>
        </authorList>
    </citation>
    <scope>NUCLEOTIDE SEQUENCE</scope>
    <source>
        <strain evidence="1">PPO83</strain>
    </source>
</reference>
<dbReference type="Proteomes" id="UP001165186">
    <property type="component" value="Unassembled WGS sequence"/>
</dbReference>
<organism evidence="1 2">
    <name type="scientific">Neofusicoccum parvum</name>
    <dbReference type="NCBI Taxonomy" id="310453"/>
    <lineage>
        <taxon>Eukaryota</taxon>
        <taxon>Fungi</taxon>
        <taxon>Dikarya</taxon>
        <taxon>Ascomycota</taxon>
        <taxon>Pezizomycotina</taxon>
        <taxon>Dothideomycetes</taxon>
        <taxon>Dothideomycetes incertae sedis</taxon>
        <taxon>Botryosphaeriales</taxon>
        <taxon>Botryosphaeriaceae</taxon>
        <taxon>Neofusicoccum</taxon>
    </lineage>
</organism>
<protein>
    <submittedName>
        <fullName evidence="1">Uncharacterized protein</fullName>
    </submittedName>
</protein>
<evidence type="ECO:0000313" key="2">
    <source>
        <dbReference type="Proteomes" id="UP001165186"/>
    </source>
</evidence>
<sequence>MHAEMKWWRPLSLLPVFKLFVVALLLVLVVVLELLFWKSERDDGLAKVDSQGYVRFSWVYVPAVVMLTAQTLVGMIAFSSVFIFPYYLLRTRASNTRRDILRDYVSQTAIQSVWMSAANRHLPVFFMALAMLLTPLLTIAVSGLYTAQPTDVEQIVSLTTKNQFNSSFIDDDFEDIIPFEQASLNIGLLLTQNFTFPLWTHDDIALPQLELQVPEDLLSNSSVLMGSNVTTSLPAIRAELSCTVVPGNPANFSDMIWNKEDFTGFTDVGCGDTVWPLPGSNAFGFFSLGYNGSVGPGYCGAYGTSETNWRAFVCGSQINQLDVNVTLDASSLAVLEASSDESTSRLFSNRTLTMYRLSSYPSSLIPSIFGSANFADPMTSFYDPGFQAVIYEAGTTDDPNKFPIADYMDDAGFRRLSAGLTHVYRTIIAQTANLALRVPLNTSAPLAPPATVNGTLTNPNVYRLRQSAVSTRILDGLLVAVALCIAVSFGLMDTRRLLPKNPAPIAAGASLLAGKAEMLRPDLLPKGAQWCSDSELEKRGVWDGFVFSLGWWNSGSHGADGRESKRFGIDIGKADS</sequence>
<proteinExistence type="predicted"/>
<evidence type="ECO:0000313" key="1">
    <source>
        <dbReference type="EMBL" id="GME26529.1"/>
    </source>
</evidence>
<dbReference type="EMBL" id="BSXG01000029">
    <property type="protein sequence ID" value="GME26529.1"/>
    <property type="molecule type" value="Genomic_DNA"/>
</dbReference>